<dbReference type="EMBL" id="MU003493">
    <property type="protein sequence ID" value="KAF2476861.1"/>
    <property type="molecule type" value="Genomic_DNA"/>
</dbReference>
<evidence type="ECO:0000313" key="1">
    <source>
        <dbReference type="EMBL" id="KAF2476861.1"/>
    </source>
</evidence>
<comment type="caution">
    <text evidence="1">The sequence shown here is derived from an EMBL/GenBank/DDBJ whole genome shotgun (WGS) entry which is preliminary data.</text>
</comment>
<sequence length="203" mass="23166">MLAFLRMHLDKVLPPVPESREEVMAAPVERQGFVMPPILPDAFERGLEDQGIRLQLQFGRMSFVNKLKPLQDHLENENAIYAWENHQMKERVASYATAMGNAVAALEWLHEVNPDIDYEGHSVKAANELYRLAQDEPEFYDALEQGRERMWDLGSKLKDGTDRKRLKQIDEVRARALAEGETEANAMSKAANDAADNNTKHHK</sequence>
<name>A0ACB6RCH7_9PLEO</name>
<protein>
    <submittedName>
        <fullName evidence="1">Uncharacterized protein</fullName>
    </submittedName>
</protein>
<gene>
    <name evidence="1" type="ORF">BDR25DRAFT_309212</name>
</gene>
<organism evidence="1 2">
    <name type="scientific">Lindgomyces ingoldianus</name>
    <dbReference type="NCBI Taxonomy" id="673940"/>
    <lineage>
        <taxon>Eukaryota</taxon>
        <taxon>Fungi</taxon>
        <taxon>Dikarya</taxon>
        <taxon>Ascomycota</taxon>
        <taxon>Pezizomycotina</taxon>
        <taxon>Dothideomycetes</taxon>
        <taxon>Pleosporomycetidae</taxon>
        <taxon>Pleosporales</taxon>
        <taxon>Lindgomycetaceae</taxon>
        <taxon>Lindgomyces</taxon>
    </lineage>
</organism>
<keyword evidence="2" id="KW-1185">Reference proteome</keyword>
<evidence type="ECO:0000313" key="2">
    <source>
        <dbReference type="Proteomes" id="UP000799755"/>
    </source>
</evidence>
<dbReference type="Proteomes" id="UP000799755">
    <property type="component" value="Unassembled WGS sequence"/>
</dbReference>
<proteinExistence type="predicted"/>
<reference evidence="1" key="1">
    <citation type="journal article" date="2020" name="Stud. Mycol.">
        <title>101 Dothideomycetes genomes: a test case for predicting lifestyles and emergence of pathogens.</title>
        <authorList>
            <person name="Haridas S."/>
            <person name="Albert R."/>
            <person name="Binder M."/>
            <person name="Bloem J."/>
            <person name="Labutti K."/>
            <person name="Salamov A."/>
            <person name="Andreopoulos B."/>
            <person name="Baker S."/>
            <person name="Barry K."/>
            <person name="Bills G."/>
            <person name="Bluhm B."/>
            <person name="Cannon C."/>
            <person name="Castanera R."/>
            <person name="Culley D."/>
            <person name="Daum C."/>
            <person name="Ezra D."/>
            <person name="Gonzalez J."/>
            <person name="Henrissat B."/>
            <person name="Kuo A."/>
            <person name="Liang C."/>
            <person name="Lipzen A."/>
            <person name="Lutzoni F."/>
            <person name="Magnuson J."/>
            <person name="Mondo S."/>
            <person name="Nolan M."/>
            <person name="Ohm R."/>
            <person name="Pangilinan J."/>
            <person name="Park H.-J."/>
            <person name="Ramirez L."/>
            <person name="Alfaro M."/>
            <person name="Sun H."/>
            <person name="Tritt A."/>
            <person name="Yoshinaga Y."/>
            <person name="Zwiers L.-H."/>
            <person name="Turgeon B."/>
            <person name="Goodwin S."/>
            <person name="Spatafora J."/>
            <person name="Crous P."/>
            <person name="Grigoriev I."/>
        </authorList>
    </citation>
    <scope>NUCLEOTIDE SEQUENCE</scope>
    <source>
        <strain evidence="1">ATCC 200398</strain>
    </source>
</reference>
<accession>A0ACB6RCH7</accession>